<dbReference type="PANTHER" id="PTHR11562:SF17">
    <property type="entry name" value="RE54080P-RELATED"/>
    <property type="match status" value="1"/>
</dbReference>
<feature type="transmembrane region" description="Helical" evidence="9">
    <location>
        <begin position="175"/>
        <end position="192"/>
    </location>
</feature>
<dbReference type="NCBIfam" id="TIGR01297">
    <property type="entry name" value="CDF"/>
    <property type="match status" value="1"/>
</dbReference>
<evidence type="ECO:0000256" key="6">
    <source>
        <dbReference type="ARBA" id="ARBA00022989"/>
    </source>
</evidence>
<dbReference type="InterPro" id="IPR058533">
    <property type="entry name" value="Cation_efflux_TM"/>
</dbReference>
<dbReference type="EMBL" id="BSPW01000053">
    <property type="protein sequence ID" value="GLT18731.1"/>
    <property type="molecule type" value="Genomic_DNA"/>
</dbReference>
<evidence type="ECO:0000259" key="11">
    <source>
        <dbReference type="Pfam" id="PF16916"/>
    </source>
</evidence>
<evidence type="ECO:0000313" key="12">
    <source>
        <dbReference type="EMBL" id="GLT18731.1"/>
    </source>
</evidence>
<evidence type="ECO:0000256" key="3">
    <source>
        <dbReference type="ARBA" id="ARBA00022448"/>
    </source>
</evidence>
<evidence type="ECO:0000259" key="10">
    <source>
        <dbReference type="Pfam" id="PF01545"/>
    </source>
</evidence>
<name>A0ABQ6F1C1_9VIBR</name>
<evidence type="ECO:0000256" key="4">
    <source>
        <dbReference type="ARBA" id="ARBA00022692"/>
    </source>
</evidence>
<comment type="similarity">
    <text evidence="2">Belongs to the cation diffusion facilitator (CDF) transporter (TC 2.A.4) family. SLC30A subfamily.</text>
</comment>
<evidence type="ECO:0000256" key="5">
    <source>
        <dbReference type="ARBA" id="ARBA00022906"/>
    </source>
</evidence>
<dbReference type="Proteomes" id="UP001157138">
    <property type="component" value="Unassembled WGS sequence"/>
</dbReference>
<feature type="transmembrane region" description="Helical" evidence="9">
    <location>
        <begin position="143"/>
        <end position="169"/>
    </location>
</feature>
<evidence type="ECO:0000256" key="2">
    <source>
        <dbReference type="ARBA" id="ARBA00008873"/>
    </source>
</evidence>
<keyword evidence="3" id="KW-0813">Transport</keyword>
<feature type="transmembrane region" description="Helical" evidence="9">
    <location>
        <begin position="108"/>
        <end position="131"/>
    </location>
</feature>
<keyword evidence="6 9" id="KW-1133">Transmembrane helix</keyword>
<dbReference type="PANTHER" id="PTHR11562">
    <property type="entry name" value="CATION EFFLUX PROTEIN/ ZINC TRANSPORTER"/>
    <property type="match status" value="1"/>
</dbReference>
<proteinExistence type="inferred from homology"/>
<dbReference type="InterPro" id="IPR050681">
    <property type="entry name" value="CDF/SLC30A"/>
</dbReference>
<evidence type="ECO:0000256" key="7">
    <source>
        <dbReference type="ARBA" id="ARBA00023065"/>
    </source>
</evidence>
<comment type="subcellular location">
    <subcellularLocation>
        <location evidence="1">Membrane</location>
        <topology evidence="1">Multi-pass membrane protein</topology>
    </subcellularLocation>
</comment>
<dbReference type="SUPFAM" id="SSF161111">
    <property type="entry name" value="Cation efflux protein transmembrane domain-like"/>
    <property type="match status" value="1"/>
</dbReference>
<dbReference type="InterPro" id="IPR036837">
    <property type="entry name" value="Cation_efflux_CTD_sf"/>
</dbReference>
<keyword evidence="8 9" id="KW-0472">Membrane</keyword>
<feature type="transmembrane region" description="Helical" evidence="9">
    <location>
        <begin position="77"/>
        <end position="96"/>
    </location>
</feature>
<keyword evidence="5" id="KW-0862">Zinc</keyword>
<feature type="transmembrane region" description="Helical" evidence="9">
    <location>
        <begin position="12"/>
        <end position="34"/>
    </location>
</feature>
<organism evidence="12 13">
    <name type="scientific">Vibrio zhanjiangensis</name>
    <dbReference type="NCBI Taxonomy" id="1046128"/>
    <lineage>
        <taxon>Bacteria</taxon>
        <taxon>Pseudomonadati</taxon>
        <taxon>Pseudomonadota</taxon>
        <taxon>Gammaproteobacteria</taxon>
        <taxon>Vibrionales</taxon>
        <taxon>Vibrionaceae</taxon>
        <taxon>Vibrio</taxon>
    </lineage>
</organism>
<gene>
    <name evidence="12" type="primary">zitB</name>
    <name evidence="12" type="ORF">GCM10007938_25120</name>
</gene>
<feature type="domain" description="Cation efflux protein cytoplasmic" evidence="11">
    <location>
        <begin position="204"/>
        <end position="278"/>
    </location>
</feature>
<keyword evidence="7" id="KW-0406">Ion transport</keyword>
<dbReference type="InterPro" id="IPR027469">
    <property type="entry name" value="Cation_efflux_TMD_sf"/>
</dbReference>
<dbReference type="Gene3D" id="1.20.1510.10">
    <property type="entry name" value="Cation efflux protein transmembrane domain"/>
    <property type="match status" value="1"/>
</dbReference>
<keyword evidence="5" id="KW-0864">Zinc transport</keyword>
<comment type="caution">
    <text evidence="12">The sequence shown here is derived from an EMBL/GenBank/DDBJ whole genome shotgun (WGS) entry which is preliminary data.</text>
</comment>
<dbReference type="InterPro" id="IPR002524">
    <property type="entry name" value="Cation_efflux"/>
</dbReference>
<dbReference type="Pfam" id="PF16916">
    <property type="entry name" value="ZT_dimer"/>
    <property type="match status" value="1"/>
</dbReference>
<keyword evidence="13" id="KW-1185">Reference proteome</keyword>
<feature type="transmembrane region" description="Helical" evidence="9">
    <location>
        <begin position="40"/>
        <end position="57"/>
    </location>
</feature>
<dbReference type="Pfam" id="PF01545">
    <property type="entry name" value="Cation_efflux"/>
    <property type="match status" value="1"/>
</dbReference>
<evidence type="ECO:0000256" key="9">
    <source>
        <dbReference type="SAM" id="Phobius"/>
    </source>
</evidence>
<sequence>MNGMSSERRLIWAMIPTGIFMFAEIIGGVVSGSLALLADAGHMLTDFAAMFLSFCAFKLSRRPPDSKLSYGYDRFQVLAAFVNGLTLFAIAGWIFYEAYQRIGTPIEVMPTPMLIIAVLGLVVNIVSFIILRGENKNLNIKSAAVHVMGDLLGSVAAIFASIVIMLTGWMPIDPILSVLVAVLILKAAYKIVKDSGYIILEGAPKDIGQEEVRKALGEAVPDVVDVHHIHIWSLTNERSILTLHASVKEGADHSKVLVAIKEQLEIKFGLVHSNIQLE</sequence>
<dbReference type="InterPro" id="IPR027470">
    <property type="entry name" value="Cation_efflux_CTD"/>
</dbReference>
<feature type="domain" description="Cation efflux protein transmembrane" evidence="10">
    <location>
        <begin position="15"/>
        <end position="200"/>
    </location>
</feature>
<dbReference type="RefSeq" id="WP_284192608.1">
    <property type="nucleotide sequence ID" value="NZ_BSPW01000053.1"/>
</dbReference>
<evidence type="ECO:0000256" key="8">
    <source>
        <dbReference type="ARBA" id="ARBA00023136"/>
    </source>
</evidence>
<dbReference type="SUPFAM" id="SSF160240">
    <property type="entry name" value="Cation efflux protein cytoplasmic domain-like"/>
    <property type="match status" value="1"/>
</dbReference>
<reference evidence="13" key="1">
    <citation type="journal article" date="2019" name="Int. J. Syst. Evol. Microbiol.">
        <title>The Global Catalogue of Microorganisms (GCM) 10K type strain sequencing project: providing services to taxonomists for standard genome sequencing and annotation.</title>
        <authorList>
            <consortium name="The Broad Institute Genomics Platform"/>
            <consortium name="The Broad Institute Genome Sequencing Center for Infectious Disease"/>
            <person name="Wu L."/>
            <person name="Ma J."/>
        </authorList>
    </citation>
    <scope>NUCLEOTIDE SEQUENCE [LARGE SCALE GENOMIC DNA]</scope>
    <source>
        <strain evidence="13">NBRC 108723</strain>
    </source>
</reference>
<evidence type="ECO:0000256" key="1">
    <source>
        <dbReference type="ARBA" id="ARBA00004141"/>
    </source>
</evidence>
<protein>
    <submittedName>
        <fullName evidence="12">Cation efflux protein</fullName>
    </submittedName>
</protein>
<evidence type="ECO:0000313" key="13">
    <source>
        <dbReference type="Proteomes" id="UP001157138"/>
    </source>
</evidence>
<accession>A0ABQ6F1C1</accession>
<keyword evidence="4 9" id="KW-0812">Transmembrane</keyword>